<dbReference type="InterPro" id="IPR031322">
    <property type="entry name" value="Shikimate/glucono_kinase"/>
</dbReference>
<evidence type="ECO:0000256" key="9">
    <source>
        <dbReference type="ARBA" id="ARBA00023141"/>
    </source>
</evidence>
<dbReference type="EMBL" id="AYKG01000024">
    <property type="protein sequence ID" value="ROO27928.1"/>
    <property type="molecule type" value="Genomic_DNA"/>
</dbReference>
<evidence type="ECO:0000256" key="11">
    <source>
        <dbReference type="HAMAP-Rule" id="MF_00109"/>
    </source>
</evidence>
<accession>A0A423PQU4</accession>
<evidence type="ECO:0000256" key="5">
    <source>
        <dbReference type="ARBA" id="ARBA00022679"/>
    </source>
</evidence>
<dbReference type="OrthoDB" id="9800332at2"/>
<keyword evidence="11" id="KW-0460">Magnesium</keyword>
<evidence type="ECO:0000256" key="3">
    <source>
        <dbReference type="ARBA" id="ARBA00012154"/>
    </source>
</evidence>
<keyword evidence="7 11" id="KW-0418">Kinase</keyword>
<dbReference type="Pfam" id="PF01202">
    <property type="entry name" value="SKI"/>
    <property type="match status" value="1"/>
</dbReference>
<dbReference type="GO" id="GO:0000287">
    <property type="term" value="F:magnesium ion binding"/>
    <property type="evidence" value="ECO:0007669"/>
    <property type="project" value="UniProtKB-UniRule"/>
</dbReference>
<keyword evidence="4 11" id="KW-0028">Amino-acid biosynthesis</keyword>
<dbReference type="GO" id="GO:0009073">
    <property type="term" value="P:aromatic amino acid family biosynthetic process"/>
    <property type="evidence" value="ECO:0007669"/>
    <property type="project" value="UniProtKB-KW"/>
</dbReference>
<feature type="binding site" evidence="11">
    <location>
        <position position="120"/>
    </location>
    <ligand>
        <name>ATP</name>
        <dbReference type="ChEBI" id="CHEBI:30616"/>
    </ligand>
</feature>
<name>A0A423PQU4_9GAMM</name>
<dbReference type="AlphaFoldDB" id="A0A423PQU4"/>
<keyword evidence="8 11" id="KW-0067">ATP-binding</keyword>
<comment type="similarity">
    <text evidence="2 11">Belongs to the shikimate kinase family.</text>
</comment>
<dbReference type="GO" id="GO:0005524">
    <property type="term" value="F:ATP binding"/>
    <property type="evidence" value="ECO:0007669"/>
    <property type="project" value="UniProtKB-UniRule"/>
</dbReference>
<gene>
    <name evidence="11 12" type="primary">aroK</name>
    <name evidence="12" type="ORF">SAJA_08925</name>
</gene>
<comment type="caution">
    <text evidence="12">The sequence shown here is derived from an EMBL/GenBank/DDBJ whole genome shotgun (WGS) entry which is preliminary data.</text>
</comment>
<evidence type="ECO:0000256" key="8">
    <source>
        <dbReference type="ARBA" id="ARBA00022840"/>
    </source>
</evidence>
<dbReference type="NCBIfam" id="NF003456">
    <property type="entry name" value="PRK05057.1"/>
    <property type="match status" value="1"/>
</dbReference>
<feature type="binding site" evidence="11">
    <location>
        <begin position="14"/>
        <end position="19"/>
    </location>
    <ligand>
        <name>ATP</name>
        <dbReference type="ChEBI" id="CHEBI:30616"/>
    </ligand>
</feature>
<dbReference type="GO" id="GO:0005829">
    <property type="term" value="C:cytosol"/>
    <property type="evidence" value="ECO:0007669"/>
    <property type="project" value="TreeGrafter"/>
</dbReference>
<comment type="function">
    <text evidence="11">Catalyzes the specific phosphorylation of the 3-hydroxyl group of shikimic acid using ATP as a cosubstrate.</text>
</comment>
<comment type="subcellular location">
    <subcellularLocation>
        <location evidence="11">Cytoplasm</location>
    </subcellularLocation>
</comment>
<organism evidence="12 13">
    <name type="scientific">Salinisphaera japonica YTM-1</name>
    <dbReference type="NCBI Taxonomy" id="1209778"/>
    <lineage>
        <taxon>Bacteria</taxon>
        <taxon>Pseudomonadati</taxon>
        <taxon>Pseudomonadota</taxon>
        <taxon>Gammaproteobacteria</taxon>
        <taxon>Salinisphaerales</taxon>
        <taxon>Salinisphaeraceae</taxon>
        <taxon>Salinisphaera</taxon>
    </lineage>
</organism>
<dbReference type="PRINTS" id="PR01100">
    <property type="entry name" value="SHIKIMTKNASE"/>
</dbReference>
<proteinExistence type="inferred from homology"/>
<keyword evidence="6 11" id="KW-0547">Nucleotide-binding</keyword>
<dbReference type="GO" id="GO:0004765">
    <property type="term" value="F:shikimate kinase activity"/>
    <property type="evidence" value="ECO:0007669"/>
    <property type="project" value="UniProtKB-UniRule"/>
</dbReference>
<dbReference type="PANTHER" id="PTHR21087:SF16">
    <property type="entry name" value="SHIKIMATE KINASE 1, CHLOROPLASTIC"/>
    <property type="match status" value="1"/>
</dbReference>
<dbReference type="FunCoup" id="A0A423PQU4">
    <property type="interactions" value="542"/>
</dbReference>
<dbReference type="HAMAP" id="MF_00109">
    <property type="entry name" value="Shikimate_kinase"/>
    <property type="match status" value="1"/>
</dbReference>
<dbReference type="InParanoid" id="A0A423PQU4"/>
<keyword evidence="13" id="KW-1185">Reference proteome</keyword>
<dbReference type="InterPro" id="IPR027417">
    <property type="entry name" value="P-loop_NTPase"/>
</dbReference>
<dbReference type="PANTHER" id="PTHR21087">
    <property type="entry name" value="SHIKIMATE KINASE"/>
    <property type="match status" value="1"/>
</dbReference>
<evidence type="ECO:0000256" key="2">
    <source>
        <dbReference type="ARBA" id="ARBA00006997"/>
    </source>
</evidence>
<evidence type="ECO:0000256" key="7">
    <source>
        <dbReference type="ARBA" id="ARBA00022777"/>
    </source>
</evidence>
<dbReference type="GO" id="GO:0009423">
    <property type="term" value="P:chorismate biosynthetic process"/>
    <property type="evidence" value="ECO:0007669"/>
    <property type="project" value="UniProtKB-UniRule"/>
</dbReference>
<evidence type="ECO:0000256" key="1">
    <source>
        <dbReference type="ARBA" id="ARBA00004842"/>
    </source>
</evidence>
<comment type="pathway">
    <text evidence="1 11">Metabolic intermediate biosynthesis; chorismate biosynthesis; chorismate from D-erythrose 4-phosphate and phosphoenolpyruvate: step 5/7.</text>
</comment>
<dbReference type="GO" id="GO:0008652">
    <property type="term" value="P:amino acid biosynthetic process"/>
    <property type="evidence" value="ECO:0007669"/>
    <property type="project" value="UniProtKB-KW"/>
</dbReference>
<feature type="binding site" evidence="11">
    <location>
        <position position="18"/>
    </location>
    <ligand>
        <name>Mg(2+)</name>
        <dbReference type="ChEBI" id="CHEBI:18420"/>
    </ligand>
</feature>
<evidence type="ECO:0000256" key="4">
    <source>
        <dbReference type="ARBA" id="ARBA00022605"/>
    </source>
</evidence>
<dbReference type="CDD" id="cd00464">
    <property type="entry name" value="SK"/>
    <property type="match status" value="1"/>
</dbReference>
<dbReference type="RefSeq" id="WP_123658290.1">
    <property type="nucleotide sequence ID" value="NZ_AYKG01000024.1"/>
</dbReference>
<comment type="catalytic activity">
    <reaction evidence="10 11">
        <text>shikimate + ATP = 3-phosphoshikimate + ADP + H(+)</text>
        <dbReference type="Rhea" id="RHEA:13121"/>
        <dbReference type="ChEBI" id="CHEBI:15378"/>
        <dbReference type="ChEBI" id="CHEBI:30616"/>
        <dbReference type="ChEBI" id="CHEBI:36208"/>
        <dbReference type="ChEBI" id="CHEBI:145989"/>
        <dbReference type="ChEBI" id="CHEBI:456216"/>
        <dbReference type="EC" id="2.7.1.71"/>
    </reaction>
</comment>
<keyword evidence="9 11" id="KW-0057">Aromatic amino acid biosynthesis</keyword>
<keyword evidence="11" id="KW-0963">Cytoplasm</keyword>
<feature type="binding site" evidence="11">
    <location>
        <position position="36"/>
    </location>
    <ligand>
        <name>substrate</name>
    </ligand>
</feature>
<feature type="binding site" evidence="11">
    <location>
        <position position="82"/>
    </location>
    <ligand>
        <name>substrate</name>
    </ligand>
</feature>
<feature type="binding site" evidence="11">
    <location>
        <position position="157"/>
    </location>
    <ligand>
        <name>ATP</name>
        <dbReference type="ChEBI" id="CHEBI:30616"/>
    </ligand>
</feature>
<dbReference type="EC" id="2.7.1.71" evidence="3 11"/>
<keyword evidence="11" id="KW-0479">Metal-binding</keyword>
<feature type="binding site" evidence="11">
    <location>
        <position position="140"/>
    </location>
    <ligand>
        <name>substrate</name>
    </ligand>
</feature>
<evidence type="ECO:0000256" key="6">
    <source>
        <dbReference type="ARBA" id="ARBA00022741"/>
    </source>
</evidence>
<sequence>MASNPNIYLVGPMGAGKTTVGRRIAELKGMNFVDSDQEVEKRTGVDISFIFDMEGEDGFRKREREMIAELSEEPNTVMATGGGAVLDDATRNLLSARGVVVYLETTLEQQLARTRKSTDRPLLAGSDDMEATLTALMEERDPLYRSIADVVIATGDQQARKLAREIVEQLEAIGTA</sequence>
<evidence type="ECO:0000313" key="12">
    <source>
        <dbReference type="EMBL" id="ROO27928.1"/>
    </source>
</evidence>
<dbReference type="InterPro" id="IPR000623">
    <property type="entry name" value="Shikimate_kinase/TSH1"/>
</dbReference>
<comment type="subunit">
    <text evidence="11">Monomer.</text>
</comment>
<protein>
    <recommendedName>
        <fullName evidence="3 11">Shikimate kinase</fullName>
        <shortName evidence="11">SK</shortName>
        <ecNumber evidence="3 11">2.7.1.71</ecNumber>
    </recommendedName>
</protein>
<comment type="cofactor">
    <cofactor evidence="11">
        <name>Mg(2+)</name>
        <dbReference type="ChEBI" id="CHEBI:18420"/>
    </cofactor>
    <text evidence="11">Binds 1 Mg(2+) ion per subunit.</text>
</comment>
<dbReference type="PROSITE" id="PS01128">
    <property type="entry name" value="SHIKIMATE_KINASE"/>
    <property type="match status" value="1"/>
</dbReference>
<dbReference type="InterPro" id="IPR023000">
    <property type="entry name" value="Shikimate_kinase_CS"/>
</dbReference>
<evidence type="ECO:0000256" key="10">
    <source>
        <dbReference type="ARBA" id="ARBA00048567"/>
    </source>
</evidence>
<keyword evidence="5 11" id="KW-0808">Transferase</keyword>
<reference evidence="12 13" key="1">
    <citation type="submission" date="2013-10" db="EMBL/GenBank/DDBJ databases">
        <title>Salinisphaera japonica YTM-1 Genome Sequencing.</title>
        <authorList>
            <person name="Lai Q."/>
            <person name="Li C."/>
            <person name="Shao Z."/>
        </authorList>
    </citation>
    <scope>NUCLEOTIDE SEQUENCE [LARGE SCALE GENOMIC DNA]</scope>
    <source>
        <strain evidence="12 13">YTM-1</strain>
    </source>
</reference>
<dbReference type="Gene3D" id="3.40.50.300">
    <property type="entry name" value="P-loop containing nucleotide triphosphate hydrolases"/>
    <property type="match status" value="1"/>
</dbReference>
<dbReference type="SUPFAM" id="SSF52540">
    <property type="entry name" value="P-loop containing nucleoside triphosphate hydrolases"/>
    <property type="match status" value="1"/>
</dbReference>
<dbReference type="Proteomes" id="UP000285310">
    <property type="component" value="Unassembled WGS sequence"/>
</dbReference>
<feature type="binding site" evidence="11">
    <location>
        <position position="60"/>
    </location>
    <ligand>
        <name>substrate</name>
    </ligand>
</feature>
<dbReference type="UniPathway" id="UPA00053">
    <property type="reaction ID" value="UER00088"/>
</dbReference>
<evidence type="ECO:0000313" key="13">
    <source>
        <dbReference type="Proteomes" id="UP000285310"/>
    </source>
</evidence>